<dbReference type="RefSeq" id="WP_311669063.1">
    <property type="nucleotide sequence ID" value="NZ_JAVREO010000013.1"/>
</dbReference>
<evidence type="ECO:0000256" key="2">
    <source>
        <dbReference type="SAM" id="Phobius"/>
    </source>
</evidence>
<accession>A0ABU2JVD2</accession>
<proteinExistence type="predicted"/>
<feature type="compositionally biased region" description="Pro residues" evidence="1">
    <location>
        <begin position="21"/>
        <end position="35"/>
    </location>
</feature>
<feature type="transmembrane region" description="Helical" evidence="2">
    <location>
        <begin position="50"/>
        <end position="68"/>
    </location>
</feature>
<keyword evidence="2" id="KW-0812">Transmembrane</keyword>
<evidence type="ECO:0000313" key="4">
    <source>
        <dbReference type="Proteomes" id="UP001183410"/>
    </source>
</evidence>
<gene>
    <name evidence="3" type="ORF">RM844_21850</name>
</gene>
<feature type="region of interest" description="Disordered" evidence="1">
    <location>
        <begin position="1"/>
        <end position="35"/>
    </location>
</feature>
<protein>
    <submittedName>
        <fullName evidence="3">Uncharacterized protein</fullName>
    </submittedName>
</protein>
<sequence>MAHITGERHAPIAGEHAPDPVHLPPRQPVDPVPEPGAEPRGCLFAVSQPPLMLFLSVIGALLLIAGVHDQFWL</sequence>
<dbReference type="Proteomes" id="UP001183410">
    <property type="component" value="Unassembled WGS sequence"/>
</dbReference>
<name>A0ABU2JVD2_9ACTN</name>
<evidence type="ECO:0000256" key="1">
    <source>
        <dbReference type="SAM" id="MobiDB-lite"/>
    </source>
</evidence>
<reference evidence="4" key="1">
    <citation type="submission" date="2023-07" db="EMBL/GenBank/DDBJ databases">
        <title>30 novel species of actinomycetes from the DSMZ collection.</title>
        <authorList>
            <person name="Nouioui I."/>
        </authorList>
    </citation>
    <scope>NUCLEOTIDE SEQUENCE [LARGE SCALE GENOMIC DNA]</scope>
    <source>
        <strain evidence="4">DSM 44915</strain>
    </source>
</reference>
<keyword evidence="2" id="KW-1133">Transmembrane helix</keyword>
<feature type="compositionally biased region" description="Basic and acidic residues" evidence="1">
    <location>
        <begin position="1"/>
        <end position="10"/>
    </location>
</feature>
<keyword evidence="2" id="KW-0472">Membrane</keyword>
<comment type="caution">
    <text evidence="3">The sequence shown here is derived from an EMBL/GenBank/DDBJ whole genome shotgun (WGS) entry which is preliminary data.</text>
</comment>
<organism evidence="3 4">
    <name type="scientific">Streptomyces chisholmiae</name>
    <dbReference type="NCBI Taxonomy" id="3075540"/>
    <lineage>
        <taxon>Bacteria</taxon>
        <taxon>Bacillati</taxon>
        <taxon>Actinomycetota</taxon>
        <taxon>Actinomycetes</taxon>
        <taxon>Kitasatosporales</taxon>
        <taxon>Streptomycetaceae</taxon>
        <taxon>Streptomyces</taxon>
    </lineage>
</organism>
<keyword evidence="4" id="KW-1185">Reference proteome</keyword>
<evidence type="ECO:0000313" key="3">
    <source>
        <dbReference type="EMBL" id="MDT0268936.1"/>
    </source>
</evidence>
<dbReference type="EMBL" id="JAVREO010000013">
    <property type="protein sequence ID" value="MDT0268936.1"/>
    <property type="molecule type" value="Genomic_DNA"/>
</dbReference>